<dbReference type="PANTHER" id="PTHR19303">
    <property type="entry name" value="TRANSPOSON"/>
    <property type="match status" value="1"/>
</dbReference>
<dbReference type="InterPro" id="IPR010921">
    <property type="entry name" value="Trp_repressor/repl_initiator"/>
</dbReference>
<dbReference type="SUPFAM" id="SSF48295">
    <property type="entry name" value="TrpR-like"/>
    <property type="match status" value="1"/>
</dbReference>
<dbReference type="Proteomes" id="UP000694865">
    <property type="component" value="Unplaced"/>
</dbReference>
<dbReference type="InterPro" id="IPR004875">
    <property type="entry name" value="DDE_SF_endonuclease_dom"/>
</dbReference>
<dbReference type="Pfam" id="PF09607">
    <property type="entry name" value="BrkDBD"/>
    <property type="match status" value="1"/>
</dbReference>
<keyword evidence="3" id="KW-1185">Reference proteome</keyword>
<dbReference type="PANTHER" id="PTHR19303:SF57">
    <property type="entry name" value="HTH CENPB-TYPE DOMAIN-CONTAINING PROTEIN"/>
    <property type="match status" value="1"/>
</dbReference>
<dbReference type="Pfam" id="PF03184">
    <property type="entry name" value="DDE_1"/>
    <property type="match status" value="1"/>
</dbReference>
<evidence type="ECO:0000313" key="4">
    <source>
        <dbReference type="RefSeq" id="XP_006817663.1"/>
    </source>
</evidence>
<dbReference type="RefSeq" id="XP_006817663.1">
    <property type="nucleotide sequence ID" value="XM_006817600.1"/>
</dbReference>
<feature type="domain" description="HTH CENPB-type" evidence="2">
    <location>
        <begin position="68"/>
        <end position="136"/>
    </location>
</feature>
<dbReference type="InterPro" id="IPR018586">
    <property type="entry name" value="Brinker_DNA-bd"/>
</dbReference>
<sequence length="392" mass="45079">MPKETTPRSSRRRAAYDVSFKLKVISTAIEWGNNRKTADHYGLNEKQVREWLKKKDQLGVTAKSSKRLAGGGRQVKDKDADNSLMSWFESQRTNGNGVTGKQLQRQALRVSTSANFKASDGWLRSFKHRHSLSTHQRTSIGQKLPPDFEETVILFHRFVIRLREQHQYPLSDIYNMDETPLRFDMPGNKTLEHTGVKTVHIKTTGNEKKVSLWCSQLLPMGQRCLDYIRRTFPHREDDSRRLSVWDSCTVHLTDNVKAALRERNIDVAVIPGGLTSILQPLDIGINKPIKETMHDLWDLWMKEGEAEFTPTGKRKCPSREMVVQWVSKPWEKLSETTIQRSFLKPGISNNLDGMEDDLLFDDLQSEDDDDDYDTEAIAEEIGNIFDDSDDED</sequence>
<gene>
    <name evidence="4" type="primary">LOC102805159</name>
</gene>
<name>A0ABM0MCC2_SACKO</name>
<dbReference type="SMART" id="SM00674">
    <property type="entry name" value="CENPB"/>
    <property type="match status" value="1"/>
</dbReference>
<dbReference type="GeneID" id="102805159"/>
<evidence type="ECO:0000259" key="2">
    <source>
        <dbReference type="PROSITE" id="PS51253"/>
    </source>
</evidence>
<dbReference type="InterPro" id="IPR009057">
    <property type="entry name" value="Homeodomain-like_sf"/>
</dbReference>
<evidence type="ECO:0000256" key="1">
    <source>
        <dbReference type="ARBA" id="ARBA00023125"/>
    </source>
</evidence>
<dbReference type="SUPFAM" id="SSF46689">
    <property type="entry name" value="Homeodomain-like"/>
    <property type="match status" value="1"/>
</dbReference>
<keyword evidence="1" id="KW-0238">DNA-binding</keyword>
<protein>
    <submittedName>
        <fullName evidence="4">Pogo transposable element with KRAB domain-like</fullName>
    </submittedName>
</protein>
<dbReference type="InterPro" id="IPR006600">
    <property type="entry name" value="HTH_CenpB_DNA-bd_dom"/>
</dbReference>
<dbReference type="Pfam" id="PF03221">
    <property type="entry name" value="HTH_Tnp_Tc5"/>
    <property type="match status" value="1"/>
</dbReference>
<evidence type="ECO:0000313" key="3">
    <source>
        <dbReference type="Proteomes" id="UP000694865"/>
    </source>
</evidence>
<organism evidence="3 4">
    <name type="scientific">Saccoglossus kowalevskii</name>
    <name type="common">Acorn worm</name>
    <dbReference type="NCBI Taxonomy" id="10224"/>
    <lineage>
        <taxon>Eukaryota</taxon>
        <taxon>Metazoa</taxon>
        <taxon>Hemichordata</taxon>
        <taxon>Enteropneusta</taxon>
        <taxon>Harrimaniidae</taxon>
        <taxon>Saccoglossus</taxon>
    </lineage>
</organism>
<dbReference type="Gene3D" id="1.10.10.60">
    <property type="entry name" value="Homeodomain-like"/>
    <property type="match status" value="2"/>
</dbReference>
<dbReference type="PROSITE" id="PS51253">
    <property type="entry name" value="HTH_CENPB"/>
    <property type="match status" value="1"/>
</dbReference>
<accession>A0ABM0MCC2</accession>
<proteinExistence type="predicted"/>
<reference evidence="4" key="1">
    <citation type="submission" date="2025-08" db="UniProtKB">
        <authorList>
            <consortium name="RefSeq"/>
        </authorList>
    </citation>
    <scope>IDENTIFICATION</scope>
    <source>
        <tissue evidence="4">Testes</tissue>
    </source>
</reference>
<dbReference type="InterPro" id="IPR050863">
    <property type="entry name" value="CenT-Element_Derived"/>
</dbReference>